<accession>A0ACC3AGC8</accession>
<sequence length="379" mass="38846">MTTSTTTTSAITTTSSTTSTTRTSDVATSSSTTSVQTSSTTSTTTSAIQTTTTTSALTTSNTSTTPASSATTSPTLMSSITSSTTSSSTTFTPASSCTTLSTSTITTSSTWSSDPWRHIWTTITSSSEPNGPTSKPITTATVTWSDWVSHTISSKPINPFTTGTSSQYHGDWHPSQQTTRSVKTTPIAAWIDWNSSSKPAGTGDYITTVYVTSSISVCDHGLTTVPYTITTTVLATATTSPVSLLMGPNGIPSGCTSIVTVCTAYASQSTITLTIPLPTGASVEADRAGSLSSPAEWAPSASASPIASTDFNDKTPMAAGREESSTYVPTASSWSSAKATSSSVNPDVYLGAGAKDGFPVTVSRLAAFVALSLLDLLSR</sequence>
<keyword evidence="1" id="KW-0326">Glycosidase</keyword>
<evidence type="ECO:0000313" key="1">
    <source>
        <dbReference type="EMBL" id="KAJ9661947.1"/>
    </source>
</evidence>
<dbReference type="EMBL" id="JAPDRQ010000019">
    <property type="protein sequence ID" value="KAJ9661947.1"/>
    <property type="molecule type" value="Genomic_DNA"/>
</dbReference>
<keyword evidence="2" id="KW-1185">Reference proteome</keyword>
<evidence type="ECO:0000313" key="2">
    <source>
        <dbReference type="Proteomes" id="UP001172386"/>
    </source>
</evidence>
<protein>
    <submittedName>
        <fullName evidence="1">Chitinase 2</fullName>
        <ecNumber evidence="1">3.2.1.14</ecNumber>
    </submittedName>
</protein>
<dbReference type="EC" id="3.2.1.14" evidence="1"/>
<gene>
    <name evidence="1" type="primary">CHT2_1</name>
    <name evidence="1" type="ORF">H2198_001699</name>
</gene>
<reference evidence="1" key="1">
    <citation type="submission" date="2022-10" db="EMBL/GenBank/DDBJ databases">
        <title>Culturing micro-colonial fungi from biological soil crusts in the Mojave desert and describing Neophaeococcomyces mojavensis, and introducing the new genera and species Taxawa tesnikishii.</title>
        <authorList>
            <person name="Kurbessoian T."/>
            <person name="Stajich J.E."/>
        </authorList>
    </citation>
    <scope>NUCLEOTIDE SEQUENCE</scope>
    <source>
        <strain evidence="1">JES_112</strain>
    </source>
</reference>
<proteinExistence type="predicted"/>
<name>A0ACC3AGC8_9EURO</name>
<keyword evidence="1" id="KW-0378">Hydrolase</keyword>
<organism evidence="1 2">
    <name type="scientific">Neophaeococcomyces mojaviensis</name>
    <dbReference type="NCBI Taxonomy" id="3383035"/>
    <lineage>
        <taxon>Eukaryota</taxon>
        <taxon>Fungi</taxon>
        <taxon>Dikarya</taxon>
        <taxon>Ascomycota</taxon>
        <taxon>Pezizomycotina</taxon>
        <taxon>Eurotiomycetes</taxon>
        <taxon>Chaetothyriomycetidae</taxon>
        <taxon>Chaetothyriales</taxon>
        <taxon>Chaetothyriales incertae sedis</taxon>
        <taxon>Neophaeococcomyces</taxon>
    </lineage>
</organism>
<dbReference type="Proteomes" id="UP001172386">
    <property type="component" value="Unassembled WGS sequence"/>
</dbReference>
<comment type="caution">
    <text evidence="1">The sequence shown here is derived from an EMBL/GenBank/DDBJ whole genome shotgun (WGS) entry which is preliminary data.</text>
</comment>